<organism evidence="1 2">
    <name type="scientific">Nocardiopsis gilva YIM 90087</name>
    <dbReference type="NCBI Taxonomy" id="1235441"/>
    <lineage>
        <taxon>Bacteria</taxon>
        <taxon>Bacillati</taxon>
        <taxon>Actinomycetota</taxon>
        <taxon>Actinomycetes</taxon>
        <taxon>Streptosporangiales</taxon>
        <taxon>Nocardiopsidaceae</taxon>
        <taxon>Nocardiopsis</taxon>
    </lineage>
</organism>
<accession>A0A223S220</accession>
<gene>
    <name evidence="1" type="ORF">CDO52_04370</name>
</gene>
<proteinExistence type="predicted"/>
<protein>
    <submittedName>
        <fullName evidence="1">Uncharacterized protein</fullName>
    </submittedName>
</protein>
<keyword evidence="2" id="KW-1185">Reference proteome</keyword>
<name>A0A223S220_9ACTN</name>
<dbReference type="AlphaFoldDB" id="A0A223S220"/>
<dbReference type="Proteomes" id="UP000215005">
    <property type="component" value="Chromosome"/>
</dbReference>
<evidence type="ECO:0000313" key="2">
    <source>
        <dbReference type="Proteomes" id="UP000215005"/>
    </source>
</evidence>
<evidence type="ECO:0000313" key="1">
    <source>
        <dbReference type="EMBL" id="ASU82117.1"/>
    </source>
</evidence>
<dbReference type="OrthoDB" id="3436657at2"/>
<dbReference type="RefSeq" id="WP_017621318.1">
    <property type="nucleotide sequence ID" value="NZ_ANBG01000404.1"/>
</dbReference>
<dbReference type="KEGG" id="ngv:CDO52_04370"/>
<sequence length="78" mass="9008">MNSDNDPLLRLLRERYGDQWAIRRTEHLWIAVTHDTEADHAPTIVQPDMNVFLSDLENPPPRACCPRSLMSAEFFSAQ</sequence>
<dbReference type="EMBL" id="CP022753">
    <property type="protein sequence ID" value="ASU82117.1"/>
    <property type="molecule type" value="Genomic_DNA"/>
</dbReference>
<reference evidence="1 2" key="1">
    <citation type="submission" date="2017-08" db="EMBL/GenBank/DDBJ databases">
        <title>The complete genome sequence of Nocardiopsis gilva YIM 90087.</title>
        <authorList>
            <person name="Yin M."/>
            <person name="Tang S."/>
        </authorList>
    </citation>
    <scope>NUCLEOTIDE SEQUENCE [LARGE SCALE GENOMIC DNA]</scope>
    <source>
        <strain evidence="1 2">YIM 90087</strain>
    </source>
</reference>